<evidence type="ECO:0000256" key="2">
    <source>
        <dbReference type="ARBA" id="ARBA00004120"/>
    </source>
</evidence>
<dbReference type="GO" id="GO:0008270">
    <property type="term" value="F:zinc ion binding"/>
    <property type="evidence" value="ECO:0007669"/>
    <property type="project" value="UniProtKB-KW"/>
</dbReference>
<dbReference type="GO" id="GO:0036064">
    <property type="term" value="C:ciliary basal body"/>
    <property type="evidence" value="ECO:0007669"/>
    <property type="project" value="TreeGrafter"/>
</dbReference>
<dbReference type="Gene3D" id="3.30.160.60">
    <property type="entry name" value="Classic Zinc Finger"/>
    <property type="match status" value="1"/>
</dbReference>
<dbReference type="PROSITE" id="PS00028">
    <property type="entry name" value="ZINC_FINGER_C2H2_1"/>
    <property type="match status" value="1"/>
</dbReference>
<feature type="coiled-coil region" evidence="12">
    <location>
        <begin position="83"/>
        <end position="130"/>
    </location>
</feature>
<dbReference type="OrthoDB" id="515971at2759"/>
<dbReference type="GO" id="GO:0060271">
    <property type="term" value="P:cilium assembly"/>
    <property type="evidence" value="ECO:0007669"/>
    <property type="project" value="TreeGrafter"/>
</dbReference>
<evidence type="ECO:0000256" key="13">
    <source>
        <dbReference type="SAM" id="MobiDB-lite"/>
    </source>
</evidence>
<feature type="compositionally biased region" description="Low complexity" evidence="13">
    <location>
        <begin position="795"/>
        <end position="806"/>
    </location>
</feature>
<keyword evidence="5" id="KW-0479">Metal-binding</keyword>
<keyword evidence="8 12" id="KW-0175">Coiled coil</keyword>
<protein>
    <recommendedName>
        <fullName evidence="14">C2H2-type domain-containing protein</fullName>
    </recommendedName>
</protein>
<dbReference type="PROSITE" id="PS50157">
    <property type="entry name" value="ZINC_FINGER_C2H2_2"/>
    <property type="match status" value="1"/>
</dbReference>
<dbReference type="Proteomes" id="UP000887567">
    <property type="component" value="Unplaced"/>
</dbReference>
<dbReference type="KEGG" id="epa:110234179"/>
<evidence type="ECO:0000313" key="16">
    <source>
        <dbReference type="Proteomes" id="UP000887567"/>
    </source>
</evidence>
<feature type="region of interest" description="Disordered" evidence="13">
    <location>
        <begin position="648"/>
        <end position="681"/>
    </location>
</feature>
<evidence type="ECO:0000256" key="10">
    <source>
        <dbReference type="ARBA" id="ARBA00023273"/>
    </source>
</evidence>
<feature type="compositionally biased region" description="Polar residues" evidence="13">
    <location>
        <begin position="807"/>
        <end position="847"/>
    </location>
</feature>
<dbReference type="InterPro" id="IPR013087">
    <property type="entry name" value="Znf_C2H2_type"/>
</dbReference>
<dbReference type="GO" id="GO:0005814">
    <property type="term" value="C:centriole"/>
    <property type="evidence" value="ECO:0007669"/>
    <property type="project" value="UniProtKB-SubCell"/>
</dbReference>
<feature type="region of interest" description="Disordered" evidence="13">
    <location>
        <begin position="358"/>
        <end position="386"/>
    </location>
</feature>
<evidence type="ECO:0000256" key="5">
    <source>
        <dbReference type="ARBA" id="ARBA00022723"/>
    </source>
</evidence>
<feature type="compositionally biased region" description="Acidic residues" evidence="13">
    <location>
        <begin position="851"/>
        <end position="867"/>
    </location>
</feature>
<evidence type="ECO:0000256" key="8">
    <source>
        <dbReference type="ARBA" id="ARBA00023054"/>
    </source>
</evidence>
<feature type="compositionally biased region" description="Pro residues" evidence="13">
    <location>
        <begin position="1000"/>
        <end position="1010"/>
    </location>
</feature>
<feature type="region of interest" description="Disordered" evidence="13">
    <location>
        <begin position="755"/>
        <end position="1044"/>
    </location>
</feature>
<dbReference type="InterPro" id="IPR032714">
    <property type="entry name" value="DZIP1_N"/>
</dbReference>
<evidence type="ECO:0000256" key="4">
    <source>
        <dbReference type="ARBA" id="ARBA00022490"/>
    </source>
</evidence>
<evidence type="ECO:0000313" key="15">
    <source>
        <dbReference type="EnsemblMetazoa" id="XP_028513411.1"/>
    </source>
</evidence>
<dbReference type="PANTHER" id="PTHR21502">
    <property type="entry name" value="ZINC FINGER PROTEIN DZIP1"/>
    <property type="match status" value="1"/>
</dbReference>
<evidence type="ECO:0000256" key="12">
    <source>
        <dbReference type="SAM" id="Coils"/>
    </source>
</evidence>
<reference evidence="15" key="1">
    <citation type="submission" date="2022-11" db="UniProtKB">
        <authorList>
            <consortium name="EnsemblMetazoa"/>
        </authorList>
    </citation>
    <scope>IDENTIFICATION</scope>
</reference>
<proteinExistence type="inferred from homology"/>
<dbReference type="RefSeq" id="XP_028513411.1">
    <property type="nucleotide sequence ID" value="XM_028657610.1"/>
</dbReference>
<dbReference type="InterPro" id="IPR051241">
    <property type="entry name" value="DZIP_RILPL"/>
</dbReference>
<evidence type="ECO:0000256" key="6">
    <source>
        <dbReference type="ARBA" id="ARBA00022771"/>
    </source>
</evidence>
<feature type="compositionally biased region" description="Polar residues" evidence="13">
    <location>
        <begin position="987"/>
        <end position="998"/>
    </location>
</feature>
<organism evidence="15 16">
    <name type="scientific">Exaiptasia diaphana</name>
    <name type="common">Tropical sea anemone</name>
    <name type="synonym">Aiptasia pulchella</name>
    <dbReference type="NCBI Taxonomy" id="2652724"/>
    <lineage>
        <taxon>Eukaryota</taxon>
        <taxon>Metazoa</taxon>
        <taxon>Cnidaria</taxon>
        <taxon>Anthozoa</taxon>
        <taxon>Hexacorallia</taxon>
        <taxon>Actiniaria</taxon>
        <taxon>Aiptasiidae</taxon>
        <taxon>Exaiptasia</taxon>
    </lineage>
</organism>
<dbReference type="Pfam" id="PF13815">
    <property type="entry name" value="Dzip-like_N"/>
    <property type="match status" value="1"/>
</dbReference>
<feature type="compositionally biased region" description="Polar residues" evidence="13">
    <location>
        <begin position="654"/>
        <end position="668"/>
    </location>
</feature>
<sequence length="1044" mass="119270">MNFSFGKRIEAVDWRKLAAVDLDRLTREMDVKTLQDNIMNVTYCNIEAELGMHAVGFDPNFIKLFNLAQLIIEYLLHSQEYLSSNLETEVKKVQETMQSAEEVRKELEQKTESQNKLKKENKRLKKWVAEYQLMMRAGSSGIHKCPHCAKAFVSQEYLSAHLSRRHDTDTTHMNGFVTKPVEVSPKHVTNGEVDPDKLAMMEEMKHIKERLYATERDLMNERAARERMSTRDKDQVLTDQSKLKEMENNYERWRRQEEDKHQTEMEYLKDSLMQQIQELKIQSQEEKQTFSQAISDLKSDMSKFNVFSFISFLSYFTELVSPSMIGSIKDEDEPDGGPSGPSKDEIAHMMREQFDQLKKQSDEERQNEMKRLNQKWKTKEEKMKTDHKNEMNKLHELLSQYEDRMKNDDVQREQLKKMIQDREKAVEEQKIVAEQYQQAVKQQPVFDSPPVLKREVTFSEESLERDRVKTPDFKDSPDSLTLYVAANINRSQYRLWRQRAEGSSEWVDKFFFNAYIKPVGPFSMPIYVHSASGSPYWRQCITGSSKPPSNEYRLDYMFYASESPVLGALQLHVLDGGSLPVLRSCVYKSKELPGWKYKGLSFYVMKSNQAVGTLSSSWDGREDSDESGSELEEIEQVNDAMKESLESTLDSKDITSGLSSSEWGTETLQRGEYHPLPQRPEITTHYDHSYDSVMDARQELEQEIEQRFIKHGVQPSAGRLSSQKLEAVMDALVLERKTHSKKIRNFDETRKRVAQEADSIAKKYYKRNAGKSEEELEPRQSSKSPAPRNKPPTMRAAATAVRASTSLQQQQSLKGSTRSSATLSSTGSQDMMTTGDQTFSGTSVTERTLSESEDEDDYSDSEEEVSEWDSTGGISPTSAPPRLQPRSTPANPKVSVRIPTQEVDSDPEEIQPVTAGRSYPQRGKENIRNMANSLERSLGTNGVGKKPVGGVAMPGKHVADDFDDDSDFSLSSSIDEKTKPTRITRAEMNSTGPRTETTPVPAPRSKPQPSPRREVPKQSTSAVEAFSIDDLSDFDDSDLETHHL</sequence>
<comment type="subcellular location">
    <subcellularLocation>
        <location evidence="2">Cytoplasm</location>
        <location evidence="2">Cytoskeleton</location>
        <location evidence="2">Cilium basal body</location>
    </subcellularLocation>
    <subcellularLocation>
        <location evidence="1">Cytoplasm</location>
        <location evidence="1">Cytoskeleton</location>
        <location evidence="1">Microtubule organizing center</location>
        <location evidence="1">Centrosome</location>
        <location evidence="1">Centriole</location>
    </subcellularLocation>
</comment>
<evidence type="ECO:0000256" key="3">
    <source>
        <dbReference type="ARBA" id="ARBA00009131"/>
    </source>
</evidence>
<dbReference type="Pfam" id="PF25977">
    <property type="entry name" value="DZIP1"/>
    <property type="match status" value="1"/>
</dbReference>
<evidence type="ECO:0000256" key="9">
    <source>
        <dbReference type="ARBA" id="ARBA00023212"/>
    </source>
</evidence>
<name>A0A913YG47_EXADI</name>
<feature type="coiled-coil region" evidence="12">
    <location>
        <begin position="236"/>
        <end position="289"/>
    </location>
</feature>
<keyword evidence="7" id="KW-0862">Zinc</keyword>
<dbReference type="OMA" id="HEYVIAH"/>
<dbReference type="GeneID" id="110234179"/>
<keyword evidence="16" id="KW-1185">Reference proteome</keyword>
<feature type="domain" description="C2H2-type" evidence="14">
    <location>
        <begin position="143"/>
        <end position="171"/>
    </location>
</feature>
<feature type="compositionally biased region" description="Polar residues" evidence="13">
    <location>
        <begin position="929"/>
        <end position="940"/>
    </location>
</feature>
<comment type="similarity">
    <text evidence="3">Belongs to the DZIP C2H2-type zinc-finger protein family.</text>
</comment>
<dbReference type="InterPro" id="IPR058883">
    <property type="entry name" value="DZIP1_dom"/>
</dbReference>
<evidence type="ECO:0000256" key="1">
    <source>
        <dbReference type="ARBA" id="ARBA00004114"/>
    </source>
</evidence>
<feature type="compositionally biased region" description="Basic and acidic residues" evidence="13">
    <location>
        <begin position="770"/>
        <end position="780"/>
    </location>
</feature>
<evidence type="ECO:0000259" key="14">
    <source>
        <dbReference type="PROSITE" id="PS50157"/>
    </source>
</evidence>
<dbReference type="PANTHER" id="PTHR21502:SF3">
    <property type="entry name" value="CILIUM ASSEMBLY PROTEIN DZIP1L"/>
    <property type="match status" value="1"/>
</dbReference>
<keyword evidence="4" id="KW-0963">Cytoplasm</keyword>
<accession>A0A913YG47</accession>
<keyword evidence="6 11" id="KW-0863">Zinc-finger</keyword>
<dbReference type="EnsemblMetazoa" id="XM_028657610.1">
    <property type="protein sequence ID" value="XP_028513411.1"/>
    <property type="gene ID" value="LOC110234179"/>
</dbReference>
<keyword evidence="10" id="KW-0966">Cell projection</keyword>
<evidence type="ECO:0000256" key="7">
    <source>
        <dbReference type="ARBA" id="ARBA00022833"/>
    </source>
</evidence>
<keyword evidence="9" id="KW-0206">Cytoskeleton</keyword>
<dbReference type="GO" id="GO:0005737">
    <property type="term" value="C:cytoplasm"/>
    <property type="evidence" value="ECO:0007669"/>
    <property type="project" value="TreeGrafter"/>
</dbReference>
<evidence type="ECO:0000256" key="11">
    <source>
        <dbReference type="PROSITE-ProRule" id="PRU00042"/>
    </source>
</evidence>
<dbReference type="AlphaFoldDB" id="A0A913YG47"/>